<dbReference type="RefSeq" id="XP_022459091.1">
    <property type="nucleotide sequence ID" value="XM_022603380.1"/>
</dbReference>
<dbReference type="HOGENOM" id="CLU_028895_1_0_1"/>
<keyword evidence="3" id="KW-1185">Reference proteome</keyword>
<accession>W6MWA3</accession>
<dbReference type="PANTHER" id="PTHR28027">
    <property type="entry name" value="TRANSCRIPTIONAL REGULATOR MIT1"/>
    <property type="match status" value="1"/>
</dbReference>
<dbReference type="PANTHER" id="PTHR28027:SF1">
    <property type="entry name" value="CAMP INDEPENDENT REGULATORY PROTEIN (AFU_ORTHOLOGUE AFUA_3G09640)"/>
    <property type="match status" value="1"/>
</dbReference>
<reference evidence="2" key="2">
    <citation type="submission" date="2014-02" db="EMBL/GenBank/DDBJ databases">
        <title>Complete DNA sequence of /Kuraishia capsulata/ illustrates novel genomic features among budding yeasts (/Saccharomycotina/).</title>
        <authorList>
            <person name="Morales L."/>
            <person name="Noel B."/>
            <person name="Porcel B."/>
            <person name="Marcet-Houben M."/>
            <person name="Hullo M-F."/>
            <person name="Sacerdot C."/>
            <person name="Tekaia F."/>
            <person name="Leh-Louis V."/>
            <person name="Despons L."/>
            <person name="Khanna V."/>
            <person name="Aury J-M."/>
            <person name="Barbe V."/>
            <person name="Couloux A."/>
            <person name="Labadie K."/>
            <person name="Pelletier E."/>
            <person name="Souciet J-L."/>
            <person name="Boekhout T."/>
            <person name="Gabaldon T."/>
            <person name="Wincker P."/>
            <person name="Dujon B."/>
        </authorList>
    </citation>
    <scope>NUCLEOTIDE SEQUENCE</scope>
    <source>
        <strain evidence="2">CBS 1993</strain>
    </source>
</reference>
<feature type="region of interest" description="Disordered" evidence="1">
    <location>
        <begin position="211"/>
        <end position="251"/>
    </location>
</feature>
<organism evidence="2 3">
    <name type="scientific">Kuraishia capsulata CBS 1993</name>
    <dbReference type="NCBI Taxonomy" id="1382522"/>
    <lineage>
        <taxon>Eukaryota</taxon>
        <taxon>Fungi</taxon>
        <taxon>Dikarya</taxon>
        <taxon>Ascomycota</taxon>
        <taxon>Saccharomycotina</taxon>
        <taxon>Pichiomycetes</taxon>
        <taxon>Pichiales</taxon>
        <taxon>Pichiaceae</taxon>
        <taxon>Kuraishia</taxon>
    </lineage>
</organism>
<dbReference type="AlphaFoldDB" id="W6MWA3"/>
<dbReference type="InterPro" id="IPR018608">
    <property type="entry name" value="Gti1/Pac2"/>
</dbReference>
<protein>
    <recommendedName>
        <fullName evidence="4">cAMP-independent regulatory protein pac2</fullName>
    </recommendedName>
</protein>
<sequence length="324" mass="36741">MESYHGLVLSPKDAIILLEASRQNLIPTIRRRLTERERIELIKNGAVFIWNEEESGMKRWTDGISWSASRVNGAFLMYKEMENSGLGNRDDSYQYKMNGLMKQSFSITLSTGVKLHLISYVSNEYLKEYYMNRHGMKSVLIRPTEDPIFTTVELDTSLYPYQDEHIDSTYATFVDRRIIHPLPQPSQVPRAPQNIPQPQQVLSHIPQSSLMHHHENQHGHAQQFSQLPSSLPQQLSHSQLQGHPAKYESSNTNTFYAPQMSYSLLAPSPPNYLGSTDRVGAANIISTATAANTSGSTPYPQRPGVYNNHSEDGRVLSYLDKSFI</sequence>
<dbReference type="Pfam" id="PF09729">
    <property type="entry name" value="Gti1_Pac2"/>
    <property type="match status" value="1"/>
</dbReference>
<feature type="compositionally biased region" description="Low complexity" evidence="1">
    <location>
        <begin position="222"/>
        <end position="241"/>
    </location>
</feature>
<gene>
    <name evidence="2" type="ORF">KUCA_T00003072001</name>
</gene>
<dbReference type="OrthoDB" id="5572844at2759"/>
<evidence type="ECO:0000256" key="1">
    <source>
        <dbReference type="SAM" id="MobiDB-lite"/>
    </source>
</evidence>
<name>W6MWA3_9ASCO</name>
<feature type="region of interest" description="Disordered" evidence="1">
    <location>
        <begin position="291"/>
        <end position="311"/>
    </location>
</feature>
<dbReference type="Proteomes" id="UP000019384">
    <property type="component" value="Unassembled WGS sequence"/>
</dbReference>
<dbReference type="EMBL" id="HG793127">
    <property type="protein sequence ID" value="CDK27095.1"/>
    <property type="molecule type" value="Genomic_DNA"/>
</dbReference>
<evidence type="ECO:0000313" key="2">
    <source>
        <dbReference type="EMBL" id="CDK27095.1"/>
    </source>
</evidence>
<evidence type="ECO:0000313" key="3">
    <source>
        <dbReference type="Proteomes" id="UP000019384"/>
    </source>
</evidence>
<dbReference type="GeneID" id="34520479"/>
<proteinExistence type="predicted"/>
<reference evidence="2" key="1">
    <citation type="submission" date="2013-12" db="EMBL/GenBank/DDBJ databases">
        <authorList>
            <person name="Genoscope - CEA"/>
        </authorList>
    </citation>
    <scope>NUCLEOTIDE SEQUENCE</scope>
    <source>
        <strain evidence="2">CBS 1993</strain>
    </source>
</reference>
<dbReference type="GO" id="GO:0003677">
    <property type="term" value="F:DNA binding"/>
    <property type="evidence" value="ECO:0007669"/>
    <property type="project" value="TreeGrafter"/>
</dbReference>
<evidence type="ECO:0008006" key="4">
    <source>
        <dbReference type="Google" id="ProtNLM"/>
    </source>
</evidence>